<feature type="domain" description="Aminopeptidase N-like N-terminal" evidence="12">
    <location>
        <begin position="14"/>
        <end position="209"/>
    </location>
</feature>
<evidence type="ECO:0000256" key="7">
    <source>
        <dbReference type="PIRSR" id="PIRSR634016-1"/>
    </source>
</evidence>
<dbReference type="OrthoDB" id="10031169at2759"/>
<dbReference type="InterPro" id="IPR050344">
    <property type="entry name" value="Peptidase_M1_aminopeptidases"/>
</dbReference>
<dbReference type="GO" id="GO:0008270">
    <property type="term" value="F:zinc ion binding"/>
    <property type="evidence" value="ECO:0007669"/>
    <property type="project" value="UniProtKB-UniRule"/>
</dbReference>
<dbReference type="GO" id="GO:0016020">
    <property type="term" value="C:membrane"/>
    <property type="evidence" value="ECO:0007669"/>
    <property type="project" value="TreeGrafter"/>
</dbReference>
<dbReference type="GO" id="GO:0042254">
    <property type="term" value="P:ribosome biogenesis"/>
    <property type="evidence" value="ECO:0007669"/>
    <property type="project" value="EnsemblFungi"/>
</dbReference>
<reference evidence="13 14" key="1">
    <citation type="journal article" date="2011" name="Proc. Natl. Acad. Sci. U.S.A.">
        <title>Evolutionary erosion of yeast sex chromosomes by mating-type switching accidents.</title>
        <authorList>
            <person name="Gordon J.L."/>
            <person name="Armisen D."/>
            <person name="Proux-Wera E."/>
            <person name="Oheigeartaigh S.S."/>
            <person name="Byrne K.P."/>
            <person name="Wolfe K.H."/>
        </authorList>
    </citation>
    <scope>NUCLEOTIDE SEQUENCE [LARGE SCALE GENOMIC DNA]</scope>
    <source>
        <strain evidence="14">ATCC 10597 / BCRC 20456 / CBS 421 / NBRC 0211 / NRRL Y-12639</strain>
    </source>
</reference>
<dbReference type="InterPro" id="IPR045357">
    <property type="entry name" value="Aminopeptidase_N-like_N"/>
</dbReference>
<feature type="binding site" evidence="8">
    <location>
        <position position="336"/>
    </location>
    <ligand>
        <name>Zn(2+)</name>
        <dbReference type="ChEBI" id="CHEBI:29105"/>
        <note>catalytic</note>
    </ligand>
</feature>
<dbReference type="EMBL" id="HE580268">
    <property type="protein sequence ID" value="CCD23426.1"/>
    <property type="molecule type" value="Genomic_DNA"/>
</dbReference>
<dbReference type="GO" id="GO:0070006">
    <property type="term" value="F:metalloaminopeptidase activity"/>
    <property type="evidence" value="ECO:0007669"/>
    <property type="project" value="TreeGrafter"/>
</dbReference>
<dbReference type="SUPFAM" id="SSF63737">
    <property type="entry name" value="Leukotriene A4 hydrolase N-terminal domain"/>
    <property type="match status" value="1"/>
</dbReference>
<evidence type="ECO:0000256" key="2">
    <source>
        <dbReference type="ARBA" id="ARBA00022670"/>
    </source>
</evidence>
<evidence type="ECO:0000256" key="10">
    <source>
        <dbReference type="RuleBase" id="RU364040"/>
    </source>
</evidence>
<sequence length="988" mass="113714">MATPLSIQNGFNIDQYNLQLDIDPSKTNFKGIVTIAATLLTNATSLKEIKLHSKNLAVTSAHILYSTKDDSKTNLSINYDEINQLVILKPENNAQSLSLSSTTFEIQLSYTGSINETSTYGVFKTLLKNNSKKDNFIIATHCQPSFARYIFPCIDELSSKSVIELSIITTKGLTVLSNAPIEQVVEKKSVRSNCTLTTFNKTPLMTTSLFGFVISNQLEVITAKIPSSSSSPESKDFSVSVYSPIRINDATFTLDTIQKYVPLLEKFFQFNFASIFKNGFKTKLDFVLLPNLADMAMENFGLIVIQMNHLLLTPHQLANDSLRNQLEQLIVHELVHQWIGNYISFDSWEHMWFNESFATWLAIHLTNSGNEMHEDSSSYWYDDQYLIGMIDSQLNNVHNHSLSSMTIHQNSAMIKEENEKKRKDILVTNDVFDNDSYIKGIIMLRSLQLTIQQQEDGNHVDLLSNAFASLFQQEKTENNNLHLKPCKLMDIWNQIGKYLKSENIPNFISSWTRLPGFPLLSVKQDEDDSKKTKLIQNRFLDGYAPLDKIENVPYHIPLLIKLPMDNKLDYENVLMTDRTLTLNHPIFLCNNESQAMYRVSYESEIYYDQFISNTTTTTTTIGGSTTLDRINLIKILKDLSAIINNVHYCKPIHIKGLFKITNHLIDQLKDRDAHDDNLWEPLSIAMSILLNLERCYSKYSGDYYDNEKKFNEIVEKLVGESSTINWELTKSRRYEAFELETLSYISIIFKNHPEIIKINEKYYDLLRSDNLKISGNLIPFKLIGSIFLVNVEQFTNGKQWKRFINYAKDYDRLMANVRLEGESSKEVQELFHHELWSYAGYTNKTEEVVMKVLNYIDSNLELELVPLILEGISSNFNRVVVASKKQESDCSDVSLSVGDIFWKWFMDNFNKWTNKCKNNKSMADNFHTLISIAFDYRSTESKNILIEDFIESYKGQEDIYKLLRTTRKVMKKDQELPLAVLKALTPLS</sequence>
<dbReference type="InterPro" id="IPR042097">
    <property type="entry name" value="Aminopeptidase_N-like_N_sf"/>
</dbReference>
<dbReference type="RefSeq" id="XP_003668669.1">
    <property type="nucleotide sequence ID" value="XM_003668621.1"/>
</dbReference>
<keyword evidence="14" id="KW-1185">Reference proteome</keyword>
<dbReference type="Gene3D" id="1.10.390.10">
    <property type="entry name" value="Neutral Protease Domain 2"/>
    <property type="match status" value="1"/>
</dbReference>
<feature type="domain" description="Peptidase M1 membrane alanine aminopeptidase" evidence="11">
    <location>
        <begin position="252"/>
        <end position="511"/>
    </location>
</feature>
<evidence type="ECO:0000256" key="8">
    <source>
        <dbReference type="PIRSR" id="PIRSR634016-3"/>
    </source>
</evidence>
<dbReference type="GO" id="GO:0005854">
    <property type="term" value="C:nascent polypeptide-associated complex"/>
    <property type="evidence" value="ECO:0007669"/>
    <property type="project" value="EnsemblFungi"/>
</dbReference>
<comment type="similarity">
    <text evidence="1 10">Belongs to the peptidase M1 family.</text>
</comment>
<proteinExistence type="inferred from homology"/>
<dbReference type="InterPro" id="IPR027268">
    <property type="entry name" value="Peptidase_M4/M1_CTD_sf"/>
</dbReference>
<keyword evidence="6 10" id="KW-0482">Metalloprotease</keyword>
<protein>
    <recommendedName>
        <fullName evidence="10">Aminopeptidase</fullName>
        <ecNumber evidence="10">3.4.11.-</ecNumber>
    </recommendedName>
</protein>
<comment type="cofactor">
    <cofactor evidence="8 10">
        <name>Zn(2+)</name>
        <dbReference type="ChEBI" id="CHEBI:29105"/>
    </cofactor>
    <text evidence="8 10">Binds 1 zinc ion per subunit.</text>
</comment>
<dbReference type="KEGG" id="ndi:NDAI_0B03920"/>
<evidence type="ECO:0000256" key="4">
    <source>
        <dbReference type="ARBA" id="ARBA00022801"/>
    </source>
</evidence>
<dbReference type="GeneID" id="11497931"/>
<evidence type="ECO:0000259" key="11">
    <source>
        <dbReference type="Pfam" id="PF01433"/>
    </source>
</evidence>
<name>G0W6L5_NAUDC</name>
<dbReference type="AlphaFoldDB" id="G0W6L5"/>
<dbReference type="PRINTS" id="PR00756">
    <property type="entry name" value="ALADIPTASE"/>
</dbReference>
<dbReference type="PANTHER" id="PTHR11533:SF299">
    <property type="entry name" value="AMINOPEPTIDASE"/>
    <property type="match status" value="1"/>
</dbReference>
<evidence type="ECO:0000313" key="14">
    <source>
        <dbReference type="Proteomes" id="UP000000689"/>
    </source>
</evidence>
<evidence type="ECO:0000256" key="3">
    <source>
        <dbReference type="ARBA" id="ARBA00022723"/>
    </source>
</evidence>
<dbReference type="STRING" id="1071378.G0W6L5"/>
<feature type="binding site" evidence="8">
    <location>
        <position position="332"/>
    </location>
    <ligand>
        <name>Zn(2+)</name>
        <dbReference type="ChEBI" id="CHEBI:29105"/>
        <note>catalytic</note>
    </ligand>
</feature>
<dbReference type="Pfam" id="PF01433">
    <property type="entry name" value="Peptidase_M1"/>
    <property type="match status" value="1"/>
</dbReference>
<gene>
    <name evidence="13" type="primary">NDAI0B03920</name>
    <name evidence="13" type="ordered locus">NDAI_0B03920</name>
</gene>
<dbReference type="GO" id="GO:0043171">
    <property type="term" value="P:peptide catabolic process"/>
    <property type="evidence" value="ECO:0007669"/>
    <property type="project" value="TreeGrafter"/>
</dbReference>
<dbReference type="Pfam" id="PF17900">
    <property type="entry name" value="Peptidase_M1_N"/>
    <property type="match status" value="1"/>
</dbReference>
<dbReference type="GO" id="GO:0006508">
    <property type="term" value="P:proteolysis"/>
    <property type="evidence" value="ECO:0007669"/>
    <property type="project" value="UniProtKB-KW"/>
</dbReference>
<dbReference type="InterPro" id="IPR001930">
    <property type="entry name" value="Peptidase_M1"/>
</dbReference>
<dbReference type="GO" id="GO:2000765">
    <property type="term" value="P:regulation of cytoplasmic translation"/>
    <property type="evidence" value="ECO:0007669"/>
    <property type="project" value="EnsemblFungi"/>
</dbReference>
<keyword evidence="10" id="KW-0031">Aminopeptidase</keyword>
<dbReference type="GO" id="GO:1990593">
    <property type="term" value="F:nascent polypeptide-associated complex binding"/>
    <property type="evidence" value="ECO:0007669"/>
    <property type="project" value="EnsemblFungi"/>
</dbReference>
<evidence type="ECO:0000313" key="13">
    <source>
        <dbReference type="EMBL" id="CCD23426.1"/>
    </source>
</evidence>
<evidence type="ECO:0000256" key="1">
    <source>
        <dbReference type="ARBA" id="ARBA00010136"/>
    </source>
</evidence>
<evidence type="ECO:0000256" key="9">
    <source>
        <dbReference type="PIRSR" id="PIRSR634016-4"/>
    </source>
</evidence>
<dbReference type="GO" id="GO:0042277">
    <property type="term" value="F:peptide binding"/>
    <property type="evidence" value="ECO:0007669"/>
    <property type="project" value="TreeGrafter"/>
</dbReference>
<keyword evidence="5 8" id="KW-0862">Zinc</keyword>
<keyword evidence="4 10" id="KW-0378">Hydrolase</keyword>
<dbReference type="CDD" id="cd09601">
    <property type="entry name" value="M1_APN-Q_like"/>
    <property type="match status" value="1"/>
</dbReference>
<feature type="binding site" evidence="8">
    <location>
        <position position="355"/>
    </location>
    <ligand>
        <name>Zn(2+)</name>
        <dbReference type="ChEBI" id="CHEBI:29105"/>
        <note>catalytic</note>
    </ligand>
</feature>
<dbReference type="Gene3D" id="2.60.40.1730">
    <property type="entry name" value="tricorn interacting facor f3 domain"/>
    <property type="match status" value="1"/>
</dbReference>
<dbReference type="SUPFAM" id="SSF55486">
    <property type="entry name" value="Metalloproteases ('zincins'), catalytic domain"/>
    <property type="match status" value="1"/>
</dbReference>
<dbReference type="InterPro" id="IPR034016">
    <property type="entry name" value="M1_APN-typ"/>
</dbReference>
<keyword evidence="2 10" id="KW-0645">Protease</keyword>
<keyword evidence="3 8" id="KW-0479">Metal-binding</keyword>
<organism evidence="13 14">
    <name type="scientific">Naumovozyma dairenensis (strain ATCC 10597 / BCRC 20456 / CBS 421 / NBRC 0211 / NRRL Y-12639)</name>
    <name type="common">Saccharomyces dairenensis</name>
    <dbReference type="NCBI Taxonomy" id="1071378"/>
    <lineage>
        <taxon>Eukaryota</taxon>
        <taxon>Fungi</taxon>
        <taxon>Dikarya</taxon>
        <taxon>Ascomycota</taxon>
        <taxon>Saccharomycotina</taxon>
        <taxon>Saccharomycetes</taxon>
        <taxon>Saccharomycetales</taxon>
        <taxon>Saccharomycetaceae</taxon>
        <taxon>Naumovozyma</taxon>
    </lineage>
</organism>
<feature type="active site" description="Proton acceptor" evidence="7">
    <location>
        <position position="333"/>
    </location>
</feature>
<dbReference type="InterPro" id="IPR014782">
    <property type="entry name" value="Peptidase_M1_dom"/>
</dbReference>
<feature type="site" description="Transition state stabilizer" evidence="9">
    <location>
        <position position="437"/>
    </location>
</feature>
<dbReference type="HOGENOM" id="CLU_003705_3_0_1"/>
<accession>G0W6L5</accession>
<dbReference type="eggNOG" id="KOG1046">
    <property type="taxonomic scope" value="Eukaryota"/>
</dbReference>
<evidence type="ECO:0000256" key="6">
    <source>
        <dbReference type="ARBA" id="ARBA00023049"/>
    </source>
</evidence>
<evidence type="ECO:0000256" key="5">
    <source>
        <dbReference type="ARBA" id="ARBA00022833"/>
    </source>
</evidence>
<dbReference type="OMA" id="DMAMENF"/>
<evidence type="ECO:0000259" key="12">
    <source>
        <dbReference type="Pfam" id="PF17900"/>
    </source>
</evidence>
<dbReference type="PANTHER" id="PTHR11533">
    <property type="entry name" value="PROTEASE M1 ZINC METALLOPROTEASE"/>
    <property type="match status" value="1"/>
</dbReference>
<dbReference type="Proteomes" id="UP000000689">
    <property type="component" value="Chromosome 2"/>
</dbReference>
<dbReference type="EC" id="3.4.11.-" evidence="10"/>